<evidence type="ECO:0000256" key="3">
    <source>
        <dbReference type="ARBA" id="ARBA00022763"/>
    </source>
</evidence>
<dbReference type="NCBIfam" id="TIGR00632">
    <property type="entry name" value="vsr"/>
    <property type="match status" value="1"/>
</dbReference>
<evidence type="ECO:0000313" key="8">
    <source>
        <dbReference type="Proteomes" id="UP000253720"/>
    </source>
</evidence>
<sequence>MSADIVSPEHRSKIMSMIKGKNTKPEMVVRSMCHELGFRYRLHRKDLPGSPDLVFPKHRLCIFVHGCFWHRHPGCKYAYTPKSRLDFWLPKLAKNVERDLQVQEKLKELGWKVVIVWECHTKDREILHNEIRSAFDLNA</sequence>
<evidence type="ECO:0000256" key="5">
    <source>
        <dbReference type="ARBA" id="ARBA00023204"/>
    </source>
</evidence>
<evidence type="ECO:0000256" key="1">
    <source>
        <dbReference type="ARBA" id="ARBA00022722"/>
    </source>
</evidence>
<keyword evidence="1 6" id="KW-0540">Nuclease</keyword>
<comment type="function">
    <text evidence="6">May nick specific sequences that contain T:G mispairs resulting from m5C-deamination.</text>
</comment>
<dbReference type="Gene3D" id="3.40.960.10">
    <property type="entry name" value="VSR Endonuclease"/>
    <property type="match status" value="1"/>
</dbReference>
<dbReference type="InterPro" id="IPR011335">
    <property type="entry name" value="Restrct_endonuc-II-like"/>
</dbReference>
<dbReference type="EC" id="3.1.-.-" evidence="6"/>
<accession>A0A345RUK7</accession>
<gene>
    <name evidence="7" type="ORF">DLD99_21685</name>
</gene>
<evidence type="ECO:0000313" key="7">
    <source>
        <dbReference type="EMBL" id="AXI62973.1"/>
    </source>
</evidence>
<dbReference type="REBASE" id="264959">
    <property type="entry name" value="V.Pkr462ORF21655P"/>
</dbReference>
<evidence type="ECO:0000256" key="2">
    <source>
        <dbReference type="ARBA" id="ARBA00022759"/>
    </source>
</evidence>
<protein>
    <recommendedName>
        <fullName evidence="6">Very short patch repair endonuclease</fullName>
        <ecNumber evidence="6">3.1.-.-</ecNumber>
    </recommendedName>
</protein>
<keyword evidence="8" id="KW-1185">Reference proteome</keyword>
<keyword evidence="4 6" id="KW-0378">Hydrolase</keyword>
<reference evidence="7 8" key="1">
    <citation type="submission" date="2018-05" db="EMBL/GenBank/DDBJ databases">
        <title>Complete genome sequence of Pseudomonas kribbensis 46-2(T).</title>
        <authorList>
            <person name="Jeong H."/>
            <person name="Lee S.-G."/>
            <person name="Rha E."/>
            <person name="Kim H."/>
        </authorList>
    </citation>
    <scope>NUCLEOTIDE SEQUENCE [LARGE SCALE GENOMIC DNA]</scope>
    <source>
        <strain evidence="7 8">46-2</strain>
    </source>
</reference>
<dbReference type="PIRSF" id="PIRSF018267">
    <property type="entry name" value="VSR_endonuc"/>
    <property type="match status" value="1"/>
</dbReference>
<dbReference type="EMBL" id="CP029608">
    <property type="protein sequence ID" value="AXI62973.1"/>
    <property type="molecule type" value="Genomic_DNA"/>
</dbReference>
<proteinExistence type="inferred from homology"/>
<dbReference type="AlphaFoldDB" id="A0A345RUK7"/>
<evidence type="ECO:0000256" key="4">
    <source>
        <dbReference type="ARBA" id="ARBA00022801"/>
    </source>
</evidence>
<keyword evidence="3 6" id="KW-0227">DNA damage</keyword>
<keyword evidence="5 6" id="KW-0234">DNA repair</keyword>
<dbReference type="InterPro" id="IPR004603">
    <property type="entry name" value="DNA_mismatch_endonuc_vsr"/>
</dbReference>
<keyword evidence="2 6" id="KW-0255">Endonuclease</keyword>
<comment type="similarity">
    <text evidence="6">Belongs to the vsr family.</text>
</comment>
<dbReference type="KEGG" id="pke:DLD99_21685"/>
<evidence type="ECO:0000256" key="6">
    <source>
        <dbReference type="PIRNR" id="PIRNR018267"/>
    </source>
</evidence>
<dbReference type="GO" id="GO:0006298">
    <property type="term" value="P:mismatch repair"/>
    <property type="evidence" value="ECO:0007669"/>
    <property type="project" value="UniProtKB-UniRule"/>
</dbReference>
<dbReference type="SUPFAM" id="SSF52980">
    <property type="entry name" value="Restriction endonuclease-like"/>
    <property type="match status" value="1"/>
</dbReference>
<dbReference type="Pfam" id="PF03852">
    <property type="entry name" value="Vsr"/>
    <property type="match status" value="1"/>
</dbReference>
<organism evidence="7 8">
    <name type="scientific">Pseudomonas kribbensis</name>
    <dbReference type="NCBI Taxonomy" id="1628086"/>
    <lineage>
        <taxon>Bacteria</taxon>
        <taxon>Pseudomonadati</taxon>
        <taxon>Pseudomonadota</taxon>
        <taxon>Gammaproteobacteria</taxon>
        <taxon>Pseudomonadales</taxon>
        <taxon>Pseudomonadaceae</taxon>
        <taxon>Pseudomonas</taxon>
    </lineage>
</organism>
<dbReference type="Proteomes" id="UP000253720">
    <property type="component" value="Chromosome"/>
</dbReference>
<dbReference type="GO" id="GO:0016787">
    <property type="term" value="F:hydrolase activity"/>
    <property type="evidence" value="ECO:0007669"/>
    <property type="project" value="UniProtKB-KW"/>
</dbReference>
<dbReference type="GO" id="GO:0004519">
    <property type="term" value="F:endonuclease activity"/>
    <property type="evidence" value="ECO:0007669"/>
    <property type="project" value="UniProtKB-KW"/>
</dbReference>
<name>A0A345RUK7_9PSED</name>
<dbReference type="RefSeq" id="WP_114884943.1">
    <property type="nucleotide sequence ID" value="NZ_CP029608.1"/>
</dbReference>
<dbReference type="CDD" id="cd00221">
    <property type="entry name" value="Vsr"/>
    <property type="match status" value="1"/>
</dbReference>